<feature type="transmembrane region" description="Helical" evidence="1">
    <location>
        <begin position="55"/>
        <end position="74"/>
    </location>
</feature>
<sequence length="75" mass="8199">MAVRRDDRRRLRRIEEGLASTDPDYARRLRRCADRLAEHSAPSAAEPVPRAALPLLWGAVLVAALVLVLATALAA</sequence>
<organism evidence="2 3">
    <name type="scientific">Streptomonospora nanhaiensis</name>
    <dbReference type="NCBI Taxonomy" id="1323731"/>
    <lineage>
        <taxon>Bacteria</taxon>
        <taxon>Bacillati</taxon>
        <taxon>Actinomycetota</taxon>
        <taxon>Actinomycetes</taxon>
        <taxon>Streptosporangiales</taxon>
        <taxon>Nocardiopsidaceae</taxon>
        <taxon>Streptomonospora</taxon>
    </lineage>
</organism>
<evidence type="ECO:0000313" key="3">
    <source>
        <dbReference type="Proteomes" id="UP000575985"/>
    </source>
</evidence>
<protein>
    <recommendedName>
        <fullName evidence="4">DUF3040 domain-containing protein</fullName>
    </recommendedName>
</protein>
<keyword evidence="1" id="KW-1133">Transmembrane helix</keyword>
<proteinExistence type="predicted"/>
<accession>A0A853BHK5</accession>
<gene>
    <name evidence="2" type="ORF">HNR12_000359</name>
</gene>
<evidence type="ECO:0000313" key="2">
    <source>
        <dbReference type="EMBL" id="NYI94082.1"/>
    </source>
</evidence>
<dbReference type="Proteomes" id="UP000575985">
    <property type="component" value="Unassembled WGS sequence"/>
</dbReference>
<name>A0A853BHK5_9ACTN</name>
<keyword evidence="1" id="KW-0812">Transmembrane</keyword>
<keyword evidence="3" id="KW-1185">Reference proteome</keyword>
<evidence type="ECO:0008006" key="4">
    <source>
        <dbReference type="Google" id="ProtNLM"/>
    </source>
</evidence>
<evidence type="ECO:0000256" key="1">
    <source>
        <dbReference type="SAM" id="Phobius"/>
    </source>
</evidence>
<reference evidence="2 3" key="1">
    <citation type="submission" date="2020-07" db="EMBL/GenBank/DDBJ databases">
        <title>Sequencing the genomes of 1000 actinobacteria strains.</title>
        <authorList>
            <person name="Klenk H.-P."/>
        </authorList>
    </citation>
    <scope>NUCLEOTIDE SEQUENCE [LARGE SCALE GENOMIC DNA]</scope>
    <source>
        <strain evidence="2 3">DSM 45927</strain>
    </source>
</reference>
<dbReference type="EMBL" id="JACCFO010000001">
    <property type="protein sequence ID" value="NYI94082.1"/>
    <property type="molecule type" value="Genomic_DNA"/>
</dbReference>
<keyword evidence="1" id="KW-0472">Membrane</keyword>
<dbReference type="Pfam" id="PF11239">
    <property type="entry name" value="DUF3040"/>
    <property type="match status" value="1"/>
</dbReference>
<dbReference type="InterPro" id="IPR021401">
    <property type="entry name" value="DUF3040"/>
</dbReference>
<dbReference type="AlphaFoldDB" id="A0A853BHK5"/>
<comment type="caution">
    <text evidence="2">The sequence shown here is derived from an EMBL/GenBank/DDBJ whole genome shotgun (WGS) entry which is preliminary data.</text>
</comment>
<dbReference type="RefSeq" id="WP_179765800.1">
    <property type="nucleotide sequence ID" value="NZ_JACCFO010000001.1"/>
</dbReference>